<name>A0ABD5YSN2_9EURY</name>
<evidence type="ECO:0000313" key="4">
    <source>
        <dbReference type="Proteomes" id="UP001596417"/>
    </source>
</evidence>
<dbReference type="PANTHER" id="PTHR36845">
    <property type="entry name" value="HYDROLASE, PUTATIVE (AFU_ORTHOLOGUE AFUA_7G05090)-RELATED"/>
    <property type="match status" value="1"/>
</dbReference>
<evidence type="ECO:0000313" key="3">
    <source>
        <dbReference type="EMBL" id="MFC7192228.1"/>
    </source>
</evidence>
<dbReference type="SUPFAM" id="SSF48208">
    <property type="entry name" value="Six-hairpin glycosidases"/>
    <property type="match status" value="1"/>
</dbReference>
<dbReference type="Proteomes" id="UP001596417">
    <property type="component" value="Unassembled WGS sequence"/>
</dbReference>
<evidence type="ECO:0000256" key="1">
    <source>
        <dbReference type="ARBA" id="ARBA00022801"/>
    </source>
</evidence>
<evidence type="ECO:0000256" key="2">
    <source>
        <dbReference type="ARBA" id="ARBA00038358"/>
    </source>
</evidence>
<accession>A0ABD5YSN2</accession>
<dbReference type="Gene3D" id="1.50.10.10">
    <property type="match status" value="1"/>
</dbReference>
<dbReference type="GO" id="GO:0016787">
    <property type="term" value="F:hydrolase activity"/>
    <property type="evidence" value="ECO:0007669"/>
    <property type="project" value="UniProtKB-KW"/>
</dbReference>
<protein>
    <submittedName>
        <fullName evidence="3">Uncharacterized protein</fullName>
    </submittedName>
</protein>
<keyword evidence="1" id="KW-0378">Hydrolase</keyword>
<gene>
    <name evidence="3" type="ORF">ACFQL7_22020</name>
</gene>
<dbReference type="InterPro" id="IPR012341">
    <property type="entry name" value="6hp_glycosidase-like_sf"/>
</dbReference>
<sequence length="82" mass="9093">MYGFPLAYRYSGNEAFCKMGRNVTEYYLDNLPEDHVPRWDCGAPENHTRDSASAAIAASGLIELASCLPAGNPDRQDTRTPR</sequence>
<reference evidence="3 4" key="1">
    <citation type="journal article" date="2019" name="Int. J. Syst. Evol. Microbiol.">
        <title>The Global Catalogue of Microorganisms (GCM) 10K type strain sequencing project: providing services to taxonomists for standard genome sequencing and annotation.</title>
        <authorList>
            <consortium name="The Broad Institute Genomics Platform"/>
            <consortium name="The Broad Institute Genome Sequencing Center for Infectious Disease"/>
            <person name="Wu L."/>
            <person name="Ma J."/>
        </authorList>
    </citation>
    <scope>NUCLEOTIDE SEQUENCE [LARGE SCALE GENOMIC DNA]</scope>
    <source>
        <strain evidence="3 4">RDMS1</strain>
    </source>
</reference>
<dbReference type="InterPro" id="IPR052369">
    <property type="entry name" value="UG_Glycosaminoglycan_Hydrolase"/>
</dbReference>
<comment type="caution">
    <text evidence="3">The sequence shown here is derived from an EMBL/GenBank/DDBJ whole genome shotgun (WGS) entry which is preliminary data.</text>
</comment>
<dbReference type="InterPro" id="IPR008928">
    <property type="entry name" value="6-hairpin_glycosidase_sf"/>
</dbReference>
<dbReference type="AlphaFoldDB" id="A0ABD5YSN2"/>
<keyword evidence="4" id="KW-1185">Reference proteome</keyword>
<dbReference type="PANTHER" id="PTHR36845:SF1">
    <property type="entry name" value="HYDROLASE, PUTATIVE (AFU_ORTHOLOGUE AFUA_7G05090)-RELATED"/>
    <property type="match status" value="1"/>
</dbReference>
<organism evidence="3 4">
    <name type="scientific">Halocatena marina</name>
    <dbReference type="NCBI Taxonomy" id="2934937"/>
    <lineage>
        <taxon>Archaea</taxon>
        <taxon>Methanobacteriati</taxon>
        <taxon>Methanobacteriota</taxon>
        <taxon>Stenosarchaea group</taxon>
        <taxon>Halobacteria</taxon>
        <taxon>Halobacteriales</taxon>
        <taxon>Natronomonadaceae</taxon>
        <taxon>Halocatena</taxon>
    </lineage>
</organism>
<dbReference type="RefSeq" id="WP_264556295.1">
    <property type="nucleotide sequence ID" value="NZ_CP109980.1"/>
</dbReference>
<dbReference type="EMBL" id="JBHTAX010000004">
    <property type="protein sequence ID" value="MFC7192228.1"/>
    <property type="molecule type" value="Genomic_DNA"/>
</dbReference>
<proteinExistence type="inferred from homology"/>
<dbReference type="GeneID" id="76201895"/>
<comment type="similarity">
    <text evidence="2">Belongs to the glycosyl hydrolase 88 family.</text>
</comment>